<evidence type="ECO:0000313" key="3">
    <source>
        <dbReference type="Proteomes" id="UP000025241"/>
    </source>
</evidence>
<reference evidence="2 3" key="1">
    <citation type="submission" date="2013-03" db="EMBL/GenBank/DDBJ databases">
        <authorList>
            <person name="Linke B."/>
        </authorList>
    </citation>
    <scope>NUCLEOTIDE SEQUENCE [LARGE SCALE GENOMIC DNA]</scope>
    <source>
        <strain evidence="2 3">B13</strain>
    </source>
</reference>
<dbReference type="HOGENOM" id="CLU_3375367_0_0_6"/>
<name>A0A024HPE1_PSEKB</name>
<dbReference type="EMBL" id="HG322950">
    <property type="protein sequence ID" value="CDF86721.1"/>
    <property type="molecule type" value="Genomic_DNA"/>
</dbReference>
<proteinExistence type="predicted"/>
<evidence type="ECO:0000256" key="1">
    <source>
        <dbReference type="SAM" id="MobiDB-lite"/>
    </source>
</evidence>
<dbReference type="AlphaFoldDB" id="A0A024HPE1"/>
<sequence length="34" mass="3668">MCAFTARNKGIGERRQPGLFGGSIRHRPPDTIGA</sequence>
<reference evidence="2 3" key="2">
    <citation type="submission" date="2014-05" db="EMBL/GenBank/DDBJ databases">
        <title>Genome sequence of the 3-chlorobenzoate degrading bacterium Pseudomonas knackmussii B13 shows multiple evidence for horizontal gene transfer.</title>
        <authorList>
            <person name="Miyazaki R."/>
            <person name="Bertelli C."/>
            <person name="Falquet L."/>
            <person name="Robinson-Rechavi M."/>
            <person name="Gharib W."/>
            <person name="Roy S."/>
            <person name="Van der Meer J.R."/>
        </authorList>
    </citation>
    <scope>NUCLEOTIDE SEQUENCE [LARGE SCALE GENOMIC DNA]</scope>
    <source>
        <strain evidence="2 3">B13</strain>
    </source>
</reference>
<organism evidence="2 3">
    <name type="scientific">Pseudomonas knackmussii (strain DSM 6978 / CCUG 54928 / LMG 23759 / B13)</name>
    <dbReference type="NCBI Taxonomy" id="1301098"/>
    <lineage>
        <taxon>Bacteria</taxon>
        <taxon>Pseudomonadati</taxon>
        <taxon>Pseudomonadota</taxon>
        <taxon>Gammaproteobacteria</taxon>
        <taxon>Pseudomonadales</taxon>
        <taxon>Pseudomonadaceae</taxon>
        <taxon>Pseudomonas</taxon>
    </lineage>
</organism>
<accession>A0A024HPE1</accession>
<evidence type="ECO:0000313" key="2">
    <source>
        <dbReference type="EMBL" id="CDF86721.1"/>
    </source>
</evidence>
<feature type="region of interest" description="Disordered" evidence="1">
    <location>
        <begin position="1"/>
        <end position="34"/>
    </location>
</feature>
<keyword evidence="3" id="KW-1185">Reference proteome</keyword>
<dbReference type="KEGG" id="pkc:PKB_5409"/>
<dbReference type="STRING" id="1301098.PKB_5409"/>
<dbReference type="Proteomes" id="UP000025241">
    <property type="component" value="Chromosome I"/>
</dbReference>
<gene>
    <name evidence="2" type="ORF">PKB_5409</name>
</gene>
<protein>
    <submittedName>
        <fullName evidence="2">Uncharacterized protein</fullName>
    </submittedName>
</protein>